<dbReference type="InterPro" id="IPR038909">
    <property type="entry name" value="Effector_transcript"/>
</dbReference>
<reference evidence="1 2" key="1">
    <citation type="submission" date="2024-01" db="EMBL/GenBank/DDBJ databases">
        <title>Genome assemblies of Stephania.</title>
        <authorList>
            <person name="Yang L."/>
        </authorList>
    </citation>
    <scope>NUCLEOTIDE SEQUENCE [LARGE SCALE GENOMIC DNA]</scope>
    <source>
        <strain evidence="1">QJT</strain>
        <tissue evidence="1">Leaf</tissue>
    </source>
</reference>
<dbReference type="PANTHER" id="PTHR35133">
    <property type="entry name" value="PROTEIN EFFECTOR OF TRANSCRIPTION 2-RELATED"/>
    <property type="match status" value="1"/>
</dbReference>
<proteinExistence type="predicted"/>
<protein>
    <submittedName>
        <fullName evidence="1">Uncharacterized protein</fullName>
    </submittedName>
</protein>
<dbReference type="EMBL" id="JBBNAE010000004">
    <property type="protein sequence ID" value="KAK9131105.1"/>
    <property type="molecule type" value="Genomic_DNA"/>
</dbReference>
<dbReference type="GO" id="GO:0003677">
    <property type="term" value="F:DNA binding"/>
    <property type="evidence" value="ECO:0007669"/>
    <property type="project" value="InterPro"/>
</dbReference>
<evidence type="ECO:0000313" key="1">
    <source>
        <dbReference type="EMBL" id="KAK9131105.1"/>
    </source>
</evidence>
<name>A0AAP0JCN9_9MAGN</name>
<accession>A0AAP0JCN9</accession>
<dbReference type="GO" id="GO:0006355">
    <property type="term" value="P:regulation of DNA-templated transcription"/>
    <property type="evidence" value="ECO:0007669"/>
    <property type="project" value="InterPro"/>
</dbReference>
<dbReference type="Proteomes" id="UP001417504">
    <property type="component" value="Unassembled WGS sequence"/>
</dbReference>
<sequence length="241" mass="26998">MQKENKKEAEKAEALLLRTFDYAWNKGGNGVRRRNDVLVKLDEIISNSISVNMISRKFRQWMWDNSFGREKFGIRIKRSTHATETESISSIDPGNKDLRSQIFKLGKSRPSLVRSKSSISDAELVPVGIVPILNESISQNILATTRKGVLVMDQCDKSVVCGVVFDDGSVCMEEPVQGRERCILHKGMRITGSVFKSRTDGKSIVCGVKFGDGMTCMELPVKGRKRCELHKGMRVKTTSIL</sequence>
<gene>
    <name evidence="1" type="ORF">Sjap_011592</name>
</gene>
<evidence type="ECO:0000313" key="2">
    <source>
        <dbReference type="Proteomes" id="UP001417504"/>
    </source>
</evidence>
<keyword evidence="2" id="KW-1185">Reference proteome</keyword>
<dbReference type="Pfam" id="PF19239">
    <property type="entry name" value="GIY_YIG_domain"/>
    <property type="match status" value="1"/>
</dbReference>
<dbReference type="PANTHER" id="PTHR35133:SF1">
    <property type="entry name" value="PROTEIN EFFECTOR OF TRANSCRIPTION 2-RELATED"/>
    <property type="match status" value="1"/>
</dbReference>
<dbReference type="AlphaFoldDB" id="A0AAP0JCN9"/>
<comment type="caution">
    <text evidence="1">The sequence shown here is derived from an EMBL/GenBank/DDBJ whole genome shotgun (WGS) entry which is preliminary data.</text>
</comment>
<organism evidence="1 2">
    <name type="scientific">Stephania japonica</name>
    <dbReference type="NCBI Taxonomy" id="461633"/>
    <lineage>
        <taxon>Eukaryota</taxon>
        <taxon>Viridiplantae</taxon>
        <taxon>Streptophyta</taxon>
        <taxon>Embryophyta</taxon>
        <taxon>Tracheophyta</taxon>
        <taxon>Spermatophyta</taxon>
        <taxon>Magnoliopsida</taxon>
        <taxon>Ranunculales</taxon>
        <taxon>Menispermaceae</taxon>
        <taxon>Menispermoideae</taxon>
        <taxon>Cissampelideae</taxon>
        <taxon>Stephania</taxon>
    </lineage>
</organism>